<evidence type="ECO:0000313" key="5">
    <source>
        <dbReference type="EMBL" id="QEG23133.1"/>
    </source>
</evidence>
<name>A0A5B9PLB4_9BACT</name>
<feature type="region of interest" description="Disordered" evidence="2">
    <location>
        <begin position="183"/>
        <end position="209"/>
    </location>
</feature>
<dbReference type="InterPro" id="IPR001375">
    <property type="entry name" value="Peptidase_S9_cat"/>
</dbReference>
<dbReference type="EC" id="3.4.14.12" evidence="5"/>
<evidence type="ECO:0000259" key="4">
    <source>
        <dbReference type="Pfam" id="PF00326"/>
    </source>
</evidence>
<dbReference type="EMBL" id="CP042912">
    <property type="protein sequence ID" value="QEG23133.1"/>
    <property type="molecule type" value="Genomic_DNA"/>
</dbReference>
<protein>
    <submittedName>
        <fullName evidence="5">Prolyl tripeptidyl peptidase</fullName>
        <ecNumber evidence="5">3.4.14.12</ecNumber>
    </submittedName>
</protein>
<accession>A0A5B9PLB4</accession>
<evidence type="ECO:0000256" key="2">
    <source>
        <dbReference type="SAM" id="MobiDB-lite"/>
    </source>
</evidence>
<evidence type="ECO:0000256" key="1">
    <source>
        <dbReference type="ARBA" id="ARBA00022801"/>
    </source>
</evidence>
<dbReference type="PANTHER" id="PTHR42776:SF28">
    <property type="entry name" value="GLUTAMYL ENDOPEPTIDASE, CHLOROPLASTIC-RELATED"/>
    <property type="match status" value="1"/>
</dbReference>
<dbReference type="Pfam" id="PF00326">
    <property type="entry name" value="Peptidase_S9"/>
    <property type="match status" value="1"/>
</dbReference>
<feature type="signal peptide" evidence="3">
    <location>
        <begin position="1"/>
        <end position="18"/>
    </location>
</feature>
<feature type="compositionally biased region" description="Polar residues" evidence="2">
    <location>
        <begin position="197"/>
        <end position="209"/>
    </location>
</feature>
<dbReference type="GO" id="GO:0004252">
    <property type="term" value="F:serine-type endopeptidase activity"/>
    <property type="evidence" value="ECO:0007669"/>
    <property type="project" value="TreeGrafter"/>
</dbReference>
<dbReference type="Gene3D" id="2.120.10.30">
    <property type="entry name" value="TolB, C-terminal domain"/>
    <property type="match status" value="1"/>
</dbReference>
<keyword evidence="6" id="KW-1185">Reference proteome</keyword>
<dbReference type="InterPro" id="IPR029058">
    <property type="entry name" value="AB_hydrolase_fold"/>
</dbReference>
<dbReference type="SUPFAM" id="SSF82171">
    <property type="entry name" value="DPP6 N-terminal domain-like"/>
    <property type="match status" value="1"/>
</dbReference>
<gene>
    <name evidence="5" type="primary">ptpA_5</name>
    <name evidence="5" type="ORF">MFFC18_30280</name>
</gene>
<proteinExistence type="predicted"/>
<keyword evidence="1 5" id="KW-0378">Hydrolase</keyword>
<dbReference type="GO" id="GO:0006508">
    <property type="term" value="P:proteolysis"/>
    <property type="evidence" value="ECO:0007669"/>
    <property type="project" value="InterPro"/>
</dbReference>
<dbReference type="InterPro" id="IPR011042">
    <property type="entry name" value="6-blade_b-propeller_TolB-like"/>
</dbReference>
<dbReference type="KEGG" id="mff:MFFC18_30280"/>
<reference evidence="5 6" key="1">
    <citation type="submission" date="2019-08" db="EMBL/GenBank/DDBJ databases">
        <title>Deep-cultivation of Planctomycetes and their phenomic and genomic characterization uncovers novel biology.</title>
        <authorList>
            <person name="Wiegand S."/>
            <person name="Jogler M."/>
            <person name="Boedeker C."/>
            <person name="Pinto D."/>
            <person name="Vollmers J."/>
            <person name="Rivas-Marin E."/>
            <person name="Kohn T."/>
            <person name="Peeters S.H."/>
            <person name="Heuer A."/>
            <person name="Rast P."/>
            <person name="Oberbeckmann S."/>
            <person name="Bunk B."/>
            <person name="Jeske O."/>
            <person name="Meyerdierks A."/>
            <person name="Storesund J.E."/>
            <person name="Kallscheuer N."/>
            <person name="Luecker S."/>
            <person name="Lage O.M."/>
            <person name="Pohl T."/>
            <person name="Merkel B.J."/>
            <person name="Hornburger P."/>
            <person name="Mueller R.-W."/>
            <person name="Bruemmer F."/>
            <person name="Labrenz M."/>
            <person name="Spormann A.M."/>
            <person name="Op den Camp H."/>
            <person name="Overmann J."/>
            <person name="Amann R."/>
            <person name="Jetten M.S.M."/>
            <person name="Mascher T."/>
            <person name="Medema M.H."/>
            <person name="Devos D.P."/>
            <person name="Kaster A.-K."/>
            <person name="Ovreas L."/>
            <person name="Rohde M."/>
            <person name="Galperin M.Y."/>
            <person name="Jogler C."/>
        </authorList>
    </citation>
    <scope>NUCLEOTIDE SEQUENCE [LARGE SCALE GENOMIC DNA]</scope>
    <source>
        <strain evidence="5 6">FC18</strain>
    </source>
</reference>
<sequence precursor="true">MRTVFLLLIILMSSPVAADETWQLPPQEVVDIIDAKPEPIVSFSPDSSWMLFLHLDAMPDIADIARRRLRLAGLRIDPQANARFQNSWYRGISLRKTDSKSDDTGKQLIQGDDAKIGWIRWSHDSKKFLFTQITDSGTALYVCLVESGEIRQLHDNLSTVMQSPQWMPDAKHVLLLAVPESRGAEPKPPVAPAGPSIQESAGNTSPTRTYQDLLKTPYDERLFEYYASNELIVVDLDGTVVKKFAAPDIYFGVNPSPDGKHLLVQRLQKPFSYLLTWRSFPHKVTVTDLDGNEQYLVADVPMEENIPIEGVRLGRRRIDWMSKRDATLIWGEALDGGDPNVEAPFRDQVSMLAAPFDAEPTPVIKTEHRWFGADFFSDANRVAMTEYDRDRRWVRTLLHDLSQPDVTPLTLVDRSVRDRYGDPGRLVQVPDETGHYVALQNGDDVFRFGNGASPKGNLPFVDSQSLSSLETKRLWRCEEGALEAPVRISGFADDDSGKAAVPILITDYEDTTSPSNYRRRDLSTDSYEPLTEFRDPTPQIRSIKKQLVTYKRKDGVPLSATLYLPGDYKEGTKLPLLVWAYPQEFNDPSTAGQVSGSDARFTRMRGITHLTFLTQGYAVMDAATMPIVGDPETMNDTFIEQIVDSAQAAIDKAVEMGVADRNRVGVGGHSYGAFMTANLMAHCDLFKAGIARSGAYNRTLTPFGFQSERRSYWDAKDIYHSISPFMHADKINEPLLLIHGDSDNNSGTFPIQSQRLYQAIKGNGGTVRLVMLPHESHGYRARQSVLQTQAEMIRWFAKHVKGE</sequence>
<dbReference type="Proteomes" id="UP000322214">
    <property type="component" value="Chromosome"/>
</dbReference>
<feature type="domain" description="Peptidase S9 prolyl oligopeptidase catalytic" evidence="4">
    <location>
        <begin position="644"/>
        <end position="802"/>
    </location>
</feature>
<feature type="chain" id="PRO_5022803369" evidence="3">
    <location>
        <begin position="19"/>
        <end position="803"/>
    </location>
</feature>
<dbReference type="Gene3D" id="3.40.50.1820">
    <property type="entry name" value="alpha/beta hydrolase"/>
    <property type="match status" value="1"/>
</dbReference>
<evidence type="ECO:0000313" key="6">
    <source>
        <dbReference type="Proteomes" id="UP000322214"/>
    </source>
</evidence>
<keyword evidence="3" id="KW-0732">Signal</keyword>
<dbReference type="RefSeq" id="WP_075085947.1">
    <property type="nucleotide sequence ID" value="NZ_CP042912.1"/>
</dbReference>
<dbReference type="AlphaFoldDB" id="A0A5B9PLB4"/>
<organism evidence="5 6">
    <name type="scientific">Mariniblastus fucicola</name>
    <dbReference type="NCBI Taxonomy" id="980251"/>
    <lineage>
        <taxon>Bacteria</taxon>
        <taxon>Pseudomonadati</taxon>
        <taxon>Planctomycetota</taxon>
        <taxon>Planctomycetia</taxon>
        <taxon>Pirellulales</taxon>
        <taxon>Pirellulaceae</taxon>
        <taxon>Mariniblastus</taxon>
    </lineage>
</organism>
<dbReference type="SUPFAM" id="SSF53474">
    <property type="entry name" value="alpha/beta-Hydrolases"/>
    <property type="match status" value="1"/>
</dbReference>
<dbReference type="OrthoDB" id="108903at2"/>
<evidence type="ECO:0000256" key="3">
    <source>
        <dbReference type="SAM" id="SignalP"/>
    </source>
</evidence>
<dbReference type="STRING" id="980251.GCA_001642875_03931"/>
<dbReference type="PANTHER" id="PTHR42776">
    <property type="entry name" value="SERINE PEPTIDASE S9 FAMILY MEMBER"/>
    <property type="match status" value="1"/>
</dbReference>